<dbReference type="AlphaFoldDB" id="A0A1Y1W2Z7"/>
<evidence type="ECO:0000256" key="1">
    <source>
        <dbReference type="SAM" id="MobiDB-lite"/>
    </source>
</evidence>
<keyword evidence="3" id="KW-1185">Reference proteome</keyword>
<dbReference type="Proteomes" id="UP000193922">
    <property type="component" value="Unassembled WGS sequence"/>
</dbReference>
<feature type="region of interest" description="Disordered" evidence="1">
    <location>
        <begin position="29"/>
        <end position="49"/>
    </location>
</feature>
<name>A0A1Y1W2Z7_9FUNG</name>
<accession>A0A1Y1W2Z7</accession>
<sequence>MATSIAPRWATTASGRCLKLDSTHMASRRGIATNPNDTRSGPPKASALSKSRRLVTSARILPGGFERTRAIPRCEPYPTTHHGGQFPWLLSAERQRIPEDDLEGTSIVPWGVRQTLAHSLNEWVAQMVLGKQALDDVCVGARHALPHVAQTLSEVGRGGVAHGLDTMFTPGLRDRFASELEKLRAAGIELSLEVSKISSASVCGIRTQVGPSRAFGYGESASLSAGVARHAYKVRRFLGIAHAVPADSETEALRRYASVWDALQGTVPVRVRVDVEIASRMRYRLVDSHQKSSQHELLADVQRTTIVDDDAERNVVLTLESNSIARGDRLVWKVADIDYLLSSERRIHKELAEATK</sequence>
<evidence type="ECO:0000313" key="2">
    <source>
        <dbReference type="EMBL" id="ORX67923.1"/>
    </source>
</evidence>
<comment type="caution">
    <text evidence="2">The sequence shown here is derived from an EMBL/GenBank/DDBJ whole genome shotgun (WGS) entry which is preliminary data.</text>
</comment>
<evidence type="ECO:0000313" key="3">
    <source>
        <dbReference type="Proteomes" id="UP000193922"/>
    </source>
</evidence>
<gene>
    <name evidence="2" type="ORF">DL89DRAFT_259160</name>
</gene>
<proteinExistence type="predicted"/>
<protein>
    <submittedName>
        <fullName evidence="2">Uncharacterized protein</fullName>
    </submittedName>
</protein>
<dbReference type="RefSeq" id="XP_040741769.1">
    <property type="nucleotide sequence ID" value="XM_040885666.1"/>
</dbReference>
<dbReference type="OrthoDB" id="5582580at2759"/>
<dbReference type="GeneID" id="63802314"/>
<dbReference type="EMBL" id="MCFD01000011">
    <property type="protein sequence ID" value="ORX67923.1"/>
    <property type="molecule type" value="Genomic_DNA"/>
</dbReference>
<reference evidence="2 3" key="1">
    <citation type="submission" date="2016-07" db="EMBL/GenBank/DDBJ databases">
        <title>Pervasive Adenine N6-methylation of Active Genes in Fungi.</title>
        <authorList>
            <consortium name="DOE Joint Genome Institute"/>
            <person name="Mondo S.J."/>
            <person name="Dannebaum R.O."/>
            <person name="Kuo R.C."/>
            <person name="Labutti K."/>
            <person name="Haridas S."/>
            <person name="Kuo A."/>
            <person name="Salamov A."/>
            <person name="Ahrendt S.R."/>
            <person name="Lipzen A."/>
            <person name="Sullivan W."/>
            <person name="Andreopoulos W.B."/>
            <person name="Clum A."/>
            <person name="Lindquist E."/>
            <person name="Daum C."/>
            <person name="Ramamoorthy G.K."/>
            <person name="Gryganskyi A."/>
            <person name="Culley D."/>
            <person name="Magnuson J.K."/>
            <person name="James T.Y."/>
            <person name="O'Malley M.A."/>
            <person name="Stajich J.E."/>
            <person name="Spatafora J.W."/>
            <person name="Visel A."/>
            <person name="Grigoriev I.V."/>
        </authorList>
    </citation>
    <scope>NUCLEOTIDE SEQUENCE [LARGE SCALE GENOMIC DNA]</scope>
    <source>
        <strain evidence="2 3">ATCC 12442</strain>
    </source>
</reference>
<organism evidence="2 3">
    <name type="scientific">Linderina pennispora</name>
    <dbReference type="NCBI Taxonomy" id="61395"/>
    <lineage>
        <taxon>Eukaryota</taxon>
        <taxon>Fungi</taxon>
        <taxon>Fungi incertae sedis</taxon>
        <taxon>Zoopagomycota</taxon>
        <taxon>Kickxellomycotina</taxon>
        <taxon>Kickxellomycetes</taxon>
        <taxon>Kickxellales</taxon>
        <taxon>Kickxellaceae</taxon>
        <taxon>Linderina</taxon>
    </lineage>
</organism>